<dbReference type="Proteomes" id="UP000193648">
    <property type="component" value="Unassembled WGS sequence"/>
</dbReference>
<name>A0A1Y2H144_9FUNG</name>
<dbReference type="GeneID" id="33564475"/>
<keyword evidence="3" id="KW-1185">Reference proteome</keyword>
<dbReference type="EMBL" id="MCFF01000002">
    <property type="protein sequence ID" value="ORZ28279.1"/>
    <property type="molecule type" value="Genomic_DNA"/>
</dbReference>
<protein>
    <submittedName>
        <fullName evidence="2">Uncharacterized protein</fullName>
    </submittedName>
</protein>
<feature type="signal peptide" evidence="1">
    <location>
        <begin position="1"/>
        <end position="24"/>
    </location>
</feature>
<keyword evidence="1" id="KW-0732">Signal</keyword>
<proteinExistence type="predicted"/>
<accession>A0A1Y2H144</accession>
<organism evidence="2 3">
    <name type="scientific">Lobosporangium transversale</name>
    <dbReference type="NCBI Taxonomy" id="64571"/>
    <lineage>
        <taxon>Eukaryota</taxon>
        <taxon>Fungi</taxon>
        <taxon>Fungi incertae sedis</taxon>
        <taxon>Mucoromycota</taxon>
        <taxon>Mortierellomycotina</taxon>
        <taxon>Mortierellomycetes</taxon>
        <taxon>Mortierellales</taxon>
        <taxon>Mortierellaceae</taxon>
        <taxon>Lobosporangium</taxon>
    </lineage>
</organism>
<feature type="chain" id="PRO_5012372756" evidence="1">
    <location>
        <begin position="25"/>
        <end position="86"/>
    </location>
</feature>
<gene>
    <name evidence="2" type="ORF">BCR41DRAFT_344967</name>
</gene>
<evidence type="ECO:0000256" key="1">
    <source>
        <dbReference type="SAM" id="SignalP"/>
    </source>
</evidence>
<dbReference type="AlphaFoldDB" id="A0A1Y2H144"/>
<reference evidence="2 3" key="1">
    <citation type="submission" date="2016-07" db="EMBL/GenBank/DDBJ databases">
        <title>Pervasive Adenine N6-methylation of Active Genes in Fungi.</title>
        <authorList>
            <consortium name="DOE Joint Genome Institute"/>
            <person name="Mondo S.J."/>
            <person name="Dannebaum R.O."/>
            <person name="Kuo R.C."/>
            <person name="Labutti K."/>
            <person name="Haridas S."/>
            <person name="Kuo A."/>
            <person name="Salamov A."/>
            <person name="Ahrendt S.R."/>
            <person name="Lipzen A."/>
            <person name="Sullivan W."/>
            <person name="Andreopoulos W.B."/>
            <person name="Clum A."/>
            <person name="Lindquist E."/>
            <person name="Daum C."/>
            <person name="Ramamoorthy G.K."/>
            <person name="Gryganskyi A."/>
            <person name="Culley D."/>
            <person name="Magnuson J.K."/>
            <person name="James T.Y."/>
            <person name="O'Malley M.A."/>
            <person name="Stajich J.E."/>
            <person name="Spatafora J.W."/>
            <person name="Visel A."/>
            <person name="Grigoriev I.V."/>
        </authorList>
    </citation>
    <scope>NUCLEOTIDE SEQUENCE [LARGE SCALE GENOMIC DNA]</scope>
    <source>
        <strain evidence="2 3">NRRL 3116</strain>
    </source>
</reference>
<comment type="caution">
    <text evidence="2">The sequence shown here is derived from an EMBL/GenBank/DDBJ whole genome shotgun (WGS) entry which is preliminary data.</text>
</comment>
<sequence>MLMMLPEPFFLCLLSSSLLLQTLSFHIEFSLATKLSQLFGIPCLSHNSILFDTSIDQLNSADPEVNFYKNKEVKRKDNIWVRRTLD</sequence>
<dbReference type="RefSeq" id="XP_021885964.1">
    <property type="nucleotide sequence ID" value="XM_022022631.1"/>
</dbReference>
<feature type="non-terminal residue" evidence="2">
    <location>
        <position position="1"/>
    </location>
</feature>
<evidence type="ECO:0000313" key="3">
    <source>
        <dbReference type="Proteomes" id="UP000193648"/>
    </source>
</evidence>
<evidence type="ECO:0000313" key="2">
    <source>
        <dbReference type="EMBL" id="ORZ28279.1"/>
    </source>
</evidence>
<dbReference type="InParanoid" id="A0A1Y2H144"/>